<gene>
    <name evidence="1" type="ORF">CVO76_02255</name>
</gene>
<name>A0A2L0UBH9_9MICC</name>
<evidence type="ECO:0000313" key="1">
    <source>
        <dbReference type="EMBL" id="AUZ86591.1"/>
    </source>
</evidence>
<dbReference type="Proteomes" id="UP000239187">
    <property type="component" value="Chromosome"/>
</dbReference>
<accession>A0A2L0UBH9</accession>
<proteinExistence type="predicted"/>
<protein>
    <submittedName>
        <fullName evidence="1">Uncharacterized protein</fullName>
    </submittedName>
</protein>
<dbReference type="AlphaFoldDB" id="A0A2L0UBH9"/>
<evidence type="ECO:0000313" key="2">
    <source>
        <dbReference type="Proteomes" id="UP000239187"/>
    </source>
</evidence>
<dbReference type="EMBL" id="CP024915">
    <property type="protein sequence ID" value="AUZ86591.1"/>
    <property type="molecule type" value="Genomic_DNA"/>
</dbReference>
<reference evidence="1 2" key="1">
    <citation type="submission" date="2017-11" db="EMBL/GenBank/DDBJ databases">
        <title>Draft genome of Arthrobacter agilis strain UMCV2, a plant growth-promoting rhizobacterium and biocontrol capacity of phytopathogenic fungi.</title>
        <authorList>
            <person name="Martinez-Camara R."/>
            <person name="Santoyo G."/>
            <person name="Moreno-Hagelsieb G."/>
            <person name="Valencia-Cantero E."/>
        </authorList>
    </citation>
    <scope>NUCLEOTIDE SEQUENCE [LARGE SCALE GENOMIC DNA]</scope>
    <source>
        <strain evidence="1 2">UMCV2</strain>
    </source>
</reference>
<sequence>MADDARPAEHARPTDTAALLAWTSVLDALEAAVDDAAAGDVAPTALMRQTAVLGSWTPPVVDGPIPGALVARARRISERQRAALARLTAEAGTLRRHRSALGSVRAATTAQQSAVYVDVTG</sequence>
<dbReference type="RefSeq" id="WP_208740533.1">
    <property type="nucleotide sequence ID" value="NZ_CP024915.1"/>
</dbReference>
<organism evidence="1 2">
    <name type="scientific">Arthrobacter agilis</name>
    <dbReference type="NCBI Taxonomy" id="37921"/>
    <lineage>
        <taxon>Bacteria</taxon>
        <taxon>Bacillati</taxon>
        <taxon>Actinomycetota</taxon>
        <taxon>Actinomycetes</taxon>
        <taxon>Micrococcales</taxon>
        <taxon>Micrococcaceae</taxon>
        <taxon>Arthrobacter</taxon>
    </lineage>
</organism>